<dbReference type="InterPro" id="IPR016193">
    <property type="entry name" value="Cytidine_deaminase-like"/>
</dbReference>
<keyword evidence="9" id="KW-1185">Reference proteome</keyword>
<dbReference type="CDD" id="cd01285">
    <property type="entry name" value="nucleoside_deaminase"/>
    <property type="match status" value="1"/>
</dbReference>
<dbReference type="AlphaFoldDB" id="A0A380N0D9"/>
<keyword evidence="3 6" id="KW-0378">Hydrolase</keyword>
<dbReference type="HAMAP" id="MF_00972">
    <property type="entry name" value="tRNA_aden_deaminase"/>
    <property type="match status" value="1"/>
</dbReference>
<keyword evidence="2 6" id="KW-0479">Metal-binding</keyword>
<evidence type="ECO:0000259" key="7">
    <source>
        <dbReference type="PROSITE" id="PS51747"/>
    </source>
</evidence>
<feature type="binding site" evidence="6">
    <location>
        <position position="79"/>
    </location>
    <ligand>
        <name>Zn(2+)</name>
        <dbReference type="ChEBI" id="CHEBI:29105"/>
        <note>catalytic</note>
    </ligand>
</feature>
<evidence type="ECO:0000256" key="3">
    <source>
        <dbReference type="ARBA" id="ARBA00022801"/>
    </source>
</evidence>
<evidence type="ECO:0000256" key="1">
    <source>
        <dbReference type="ARBA" id="ARBA00022694"/>
    </source>
</evidence>
<comment type="function">
    <text evidence="6">Catalyzes the deamination of adenosine to inosine at the wobble position 34 of tRNA(Arg2).</text>
</comment>
<dbReference type="EMBL" id="UHIA01000004">
    <property type="protein sequence ID" value="SUO98275.1"/>
    <property type="molecule type" value="Genomic_DNA"/>
</dbReference>
<dbReference type="PANTHER" id="PTHR11079">
    <property type="entry name" value="CYTOSINE DEAMINASE FAMILY MEMBER"/>
    <property type="match status" value="1"/>
</dbReference>
<feature type="domain" description="CMP/dCMP-type deaminase" evidence="7">
    <location>
        <begin position="1"/>
        <end position="114"/>
    </location>
</feature>
<dbReference type="GO" id="GO:0052717">
    <property type="term" value="F:tRNA-specific adenosine-34 deaminase activity"/>
    <property type="evidence" value="ECO:0007669"/>
    <property type="project" value="UniProtKB-UniRule"/>
</dbReference>
<accession>A0A380N0D9</accession>
<feature type="binding site" evidence="6">
    <location>
        <position position="46"/>
    </location>
    <ligand>
        <name>Zn(2+)</name>
        <dbReference type="ChEBI" id="CHEBI:29105"/>
        <note>catalytic</note>
    </ligand>
</feature>
<evidence type="ECO:0000256" key="6">
    <source>
        <dbReference type="HAMAP-Rule" id="MF_00972"/>
    </source>
</evidence>
<dbReference type="EC" id="3.5.4.33" evidence="6"/>
<dbReference type="SUPFAM" id="SSF53927">
    <property type="entry name" value="Cytidine deaminase-like"/>
    <property type="match status" value="1"/>
</dbReference>
<comment type="catalytic activity">
    <reaction evidence="5 6">
        <text>adenosine(34) in tRNA + H2O + H(+) = inosine(34) in tRNA + NH4(+)</text>
        <dbReference type="Rhea" id="RHEA:43168"/>
        <dbReference type="Rhea" id="RHEA-COMP:10373"/>
        <dbReference type="Rhea" id="RHEA-COMP:10374"/>
        <dbReference type="ChEBI" id="CHEBI:15377"/>
        <dbReference type="ChEBI" id="CHEBI:15378"/>
        <dbReference type="ChEBI" id="CHEBI:28938"/>
        <dbReference type="ChEBI" id="CHEBI:74411"/>
        <dbReference type="ChEBI" id="CHEBI:82852"/>
        <dbReference type="EC" id="3.5.4.33"/>
    </reaction>
</comment>
<feature type="binding site" evidence="6">
    <location>
        <position position="76"/>
    </location>
    <ligand>
        <name>Zn(2+)</name>
        <dbReference type="ChEBI" id="CHEBI:29105"/>
        <note>catalytic</note>
    </ligand>
</feature>
<protein>
    <recommendedName>
        <fullName evidence="6">tRNA-specific adenosine deaminase</fullName>
        <ecNumber evidence="6">3.5.4.33</ecNumber>
    </recommendedName>
</protein>
<dbReference type="NCBIfam" id="NF008113">
    <property type="entry name" value="PRK10860.1"/>
    <property type="match status" value="1"/>
</dbReference>
<dbReference type="GO" id="GO:0002100">
    <property type="term" value="P:tRNA wobble adenosine to inosine editing"/>
    <property type="evidence" value="ECO:0007669"/>
    <property type="project" value="UniProtKB-UniRule"/>
</dbReference>
<dbReference type="GO" id="GO:0008270">
    <property type="term" value="F:zinc ion binding"/>
    <property type="evidence" value="ECO:0007669"/>
    <property type="project" value="UniProtKB-UniRule"/>
</dbReference>
<organism evidence="8 9">
    <name type="scientific">Suttonella indologenes</name>
    <dbReference type="NCBI Taxonomy" id="13276"/>
    <lineage>
        <taxon>Bacteria</taxon>
        <taxon>Pseudomonadati</taxon>
        <taxon>Pseudomonadota</taxon>
        <taxon>Gammaproteobacteria</taxon>
        <taxon>Cardiobacteriales</taxon>
        <taxon>Cardiobacteriaceae</taxon>
        <taxon>Suttonella</taxon>
    </lineage>
</organism>
<dbReference type="InterPro" id="IPR002125">
    <property type="entry name" value="CMP_dCMP_dom"/>
</dbReference>
<keyword evidence="1 6" id="KW-0819">tRNA processing</keyword>
<dbReference type="PROSITE" id="PS51747">
    <property type="entry name" value="CYT_DCMP_DEAMINASES_2"/>
    <property type="match status" value="1"/>
</dbReference>
<proteinExistence type="inferred from homology"/>
<dbReference type="PANTHER" id="PTHR11079:SF202">
    <property type="entry name" value="TRNA-SPECIFIC ADENOSINE DEAMINASE"/>
    <property type="match status" value="1"/>
</dbReference>
<keyword evidence="4 6" id="KW-0862">Zinc</keyword>
<evidence type="ECO:0000313" key="9">
    <source>
        <dbReference type="Proteomes" id="UP000254575"/>
    </source>
</evidence>
<evidence type="ECO:0000256" key="2">
    <source>
        <dbReference type="ARBA" id="ARBA00022723"/>
    </source>
</evidence>
<comment type="cofactor">
    <cofactor evidence="6">
        <name>Zn(2+)</name>
        <dbReference type="ChEBI" id="CHEBI:29105"/>
    </cofactor>
    <text evidence="6">Binds 1 zinc ion per subunit.</text>
</comment>
<evidence type="ECO:0000313" key="8">
    <source>
        <dbReference type="EMBL" id="SUO98275.1"/>
    </source>
</evidence>
<name>A0A380N0D9_9GAMM</name>
<dbReference type="InterPro" id="IPR028883">
    <property type="entry name" value="tRNA_aden_deaminase"/>
</dbReference>
<sequence length="144" mass="15604">MRHALAQAELAFAAGEVPIGAVIVIHDEMIAADYNRTISNCDPSAHSEILVLRAAAQHIGNYRLADARLYVSVEPCIMCMGAMIQARLPALIFGAYNEKGGACGSAYDLSREPTLNHHLHEVKGGVLAAQSRALMQAFFSQRRK</sequence>
<gene>
    <name evidence="6 8" type="primary">tadA</name>
    <name evidence="8" type="ORF">NCTC10717_02017</name>
</gene>
<comment type="similarity">
    <text evidence="6">Belongs to the cytidine and deoxycytidylate deaminase family.</text>
</comment>
<dbReference type="Gene3D" id="3.40.140.10">
    <property type="entry name" value="Cytidine Deaminase, domain 2"/>
    <property type="match status" value="1"/>
</dbReference>
<comment type="subunit">
    <text evidence="6">Homodimer.</text>
</comment>
<evidence type="ECO:0000256" key="5">
    <source>
        <dbReference type="ARBA" id="ARBA00048045"/>
    </source>
</evidence>
<dbReference type="Proteomes" id="UP000254575">
    <property type="component" value="Unassembled WGS sequence"/>
</dbReference>
<reference evidence="8 9" key="1">
    <citation type="submission" date="2018-06" db="EMBL/GenBank/DDBJ databases">
        <authorList>
            <consortium name="Pathogen Informatics"/>
            <person name="Doyle S."/>
        </authorList>
    </citation>
    <scope>NUCLEOTIDE SEQUENCE [LARGE SCALE GENOMIC DNA]</scope>
    <source>
        <strain evidence="8 9">NCTC10717</strain>
    </source>
</reference>
<evidence type="ECO:0000256" key="4">
    <source>
        <dbReference type="ARBA" id="ARBA00022833"/>
    </source>
</evidence>
<dbReference type="Pfam" id="PF14437">
    <property type="entry name" value="MafB19-deam"/>
    <property type="match status" value="1"/>
</dbReference>
<feature type="active site" description="Proton donor" evidence="6">
    <location>
        <position position="48"/>
    </location>
</feature>
<dbReference type="InterPro" id="IPR058535">
    <property type="entry name" value="MafB19-deam"/>
</dbReference>